<dbReference type="InterPro" id="IPR050923">
    <property type="entry name" value="Cell_Proc_Reg/RNA_Proc"/>
</dbReference>
<dbReference type="Proteomes" id="UP000037939">
    <property type="component" value="Unassembled WGS sequence"/>
</dbReference>
<sequence>MAKLILSLAGEYVEEYKLVQESTRIGRRPHNDIQVDHLAVSGEHAVVRQKGQHYVLNDLDSTNGVTVNGQRVSRHVLQDGDQIRIGKHIFRFCVDNKATFAPASAKPFEKTVLLMPPGSKPLMKPSAPAPAPVASKPAAPVISKPAVAPAAASVAVAPPAAVPARKVGVVKVLTGANAGRELVLNKPSTTLGRTGSQVAVITRQPQGYVISHVEGPRKPCVNGHDIDMIQLKEEDLIELVGVKMAFFFRDQA</sequence>
<gene>
    <name evidence="2" type="primary">embR</name>
    <name evidence="2" type="ORF">WG78_05770</name>
</gene>
<dbReference type="CDD" id="cd00060">
    <property type="entry name" value="FHA"/>
    <property type="match status" value="1"/>
</dbReference>
<dbReference type="Gene3D" id="2.60.200.20">
    <property type="match status" value="1"/>
</dbReference>
<dbReference type="RefSeq" id="WP_053936836.1">
    <property type="nucleotide sequence ID" value="NZ_LAQT01000003.1"/>
</dbReference>
<dbReference type="PROSITE" id="PS50006">
    <property type="entry name" value="FHA_DOMAIN"/>
    <property type="match status" value="1"/>
</dbReference>
<dbReference type="OrthoDB" id="151099at2"/>
<accession>A0A0N0GQ62</accession>
<comment type="caution">
    <text evidence="2">The sequence shown here is derived from an EMBL/GenBank/DDBJ whole genome shotgun (WGS) entry which is preliminary data.</text>
</comment>
<dbReference type="PATRIC" id="fig|857265.3.peg.1182"/>
<dbReference type="PANTHER" id="PTHR23308">
    <property type="entry name" value="NUCLEAR INHIBITOR OF PROTEIN PHOSPHATASE-1"/>
    <property type="match status" value="1"/>
</dbReference>
<dbReference type="Pfam" id="PF00498">
    <property type="entry name" value="FHA"/>
    <property type="match status" value="1"/>
</dbReference>
<organism evidence="2 3">
    <name type="scientific">Amantichitinum ursilacus</name>
    <dbReference type="NCBI Taxonomy" id="857265"/>
    <lineage>
        <taxon>Bacteria</taxon>
        <taxon>Pseudomonadati</taxon>
        <taxon>Pseudomonadota</taxon>
        <taxon>Betaproteobacteria</taxon>
        <taxon>Neisseriales</taxon>
        <taxon>Chitinibacteraceae</taxon>
        <taxon>Amantichitinum</taxon>
    </lineage>
</organism>
<dbReference type="SMART" id="SM00240">
    <property type="entry name" value="FHA"/>
    <property type="match status" value="1"/>
</dbReference>
<evidence type="ECO:0000313" key="3">
    <source>
        <dbReference type="Proteomes" id="UP000037939"/>
    </source>
</evidence>
<reference evidence="2 3" key="1">
    <citation type="submission" date="2015-07" db="EMBL/GenBank/DDBJ databases">
        <title>Draft genome sequence of the Amantichitinum ursilacus IGB-41, a new chitin-degrading bacterium.</title>
        <authorList>
            <person name="Kirstahler P."/>
            <person name="Guenther M."/>
            <person name="Grumaz C."/>
            <person name="Rupp S."/>
            <person name="Zibek S."/>
            <person name="Sohn K."/>
        </authorList>
    </citation>
    <scope>NUCLEOTIDE SEQUENCE [LARGE SCALE GENOMIC DNA]</scope>
    <source>
        <strain evidence="2 3">IGB-41</strain>
    </source>
</reference>
<evidence type="ECO:0000259" key="1">
    <source>
        <dbReference type="PROSITE" id="PS50006"/>
    </source>
</evidence>
<keyword evidence="3" id="KW-1185">Reference proteome</keyword>
<feature type="domain" description="FHA" evidence="1">
    <location>
        <begin position="23"/>
        <end position="72"/>
    </location>
</feature>
<dbReference type="AlphaFoldDB" id="A0A0N0GQ62"/>
<dbReference type="EMBL" id="LAQT01000003">
    <property type="protein sequence ID" value="KPC54133.1"/>
    <property type="molecule type" value="Genomic_DNA"/>
</dbReference>
<evidence type="ECO:0000313" key="2">
    <source>
        <dbReference type="EMBL" id="KPC54133.1"/>
    </source>
</evidence>
<proteinExistence type="predicted"/>
<dbReference type="InterPro" id="IPR008984">
    <property type="entry name" value="SMAD_FHA_dom_sf"/>
</dbReference>
<dbReference type="STRING" id="857265.WG78_05770"/>
<dbReference type="InterPro" id="IPR000253">
    <property type="entry name" value="FHA_dom"/>
</dbReference>
<name>A0A0N0GQ62_9NEIS</name>
<dbReference type="SUPFAM" id="SSF49879">
    <property type="entry name" value="SMAD/FHA domain"/>
    <property type="match status" value="2"/>
</dbReference>
<protein>
    <submittedName>
        <fullName evidence="2">Transcriptional regulatory protein EmbR</fullName>
    </submittedName>
</protein>